<proteinExistence type="predicted"/>
<dbReference type="EMBL" id="SMTL01000004">
    <property type="protein sequence ID" value="TDK34552.1"/>
    <property type="molecule type" value="Genomic_DNA"/>
</dbReference>
<dbReference type="RefSeq" id="WP_133317389.1">
    <property type="nucleotide sequence ID" value="NZ_SMTL01000004.1"/>
</dbReference>
<feature type="domain" description="Phytase-like" evidence="1">
    <location>
        <begin position="35"/>
        <end position="286"/>
    </location>
</feature>
<dbReference type="PIRSF" id="PIRSF031900">
    <property type="entry name" value="UCP031900"/>
    <property type="match status" value="1"/>
</dbReference>
<gene>
    <name evidence="2" type="ORF">E2F50_17095</name>
</gene>
<protein>
    <recommendedName>
        <fullName evidence="1">Phytase-like domain-containing protein</fullName>
    </recommendedName>
</protein>
<dbReference type="InterPro" id="IPR027372">
    <property type="entry name" value="Phytase-like_dom"/>
</dbReference>
<evidence type="ECO:0000313" key="3">
    <source>
        <dbReference type="Proteomes" id="UP000295238"/>
    </source>
</evidence>
<keyword evidence="3" id="KW-1185">Reference proteome</keyword>
<dbReference type="Proteomes" id="UP000295238">
    <property type="component" value="Unassembled WGS sequence"/>
</dbReference>
<dbReference type="Pfam" id="PF13449">
    <property type="entry name" value="Phytase-like"/>
    <property type="match status" value="1"/>
</dbReference>
<dbReference type="InterPro" id="IPR014567">
    <property type="entry name" value="UCP031900"/>
</dbReference>
<dbReference type="AlphaFoldDB" id="A0A4R5UG99"/>
<comment type="caution">
    <text evidence="2">The sequence shown here is derived from an EMBL/GenBank/DDBJ whole genome shotgun (WGS) entry which is preliminary data.</text>
</comment>
<reference evidence="2 3" key="1">
    <citation type="submission" date="2019-03" db="EMBL/GenBank/DDBJ databases">
        <title>Rhizobium sp. nov., an bacterium isolated from biocrust in Mu Us Desert.</title>
        <authorList>
            <person name="Lixiong L."/>
        </authorList>
    </citation>
    <scope>NUCLEOTIDE SEQUENCE [LARGE SCALE GENOMIC DNA]</scope>
    <source>
        <strain evidence="2 3">SPY-1</strain>
    </source>
</reference>
<dbReference type="OrthoDB" id="9798693at2"/>
<evidence type="ECO:0000313" key="2">
    <source>
        <dbReference type="EMBL" id="TDK34552.1"/>
    </source>
</evidence>
<accession>A0A4R5UG99</accession>
<evidence type="ECO:0000259" key="1">
    <source>
        <dbReference type="Pfam" id="PF13449"/>
    </source>
</evidence>
<name>A0A4R5UG99_9HYPH</name>
<organism evidence="2 3">
    <name type="scientific">Rhizobium deserti</name>
    <dbReference type="NCBI Taxonomy" id="2547961"/>
    <lineage>
        <taxon>Bacteria</taxon>
        <taxon>Pseudomonadati</taxon>
        <taxon>Pseudomonadota</taxon>
        <taxon>Alphaproteobacteria</taxon>
        <taxon>Hyphomicrobiales</taxon>
        <taxon>Rhizobiaceae</taxon>
        <taxon>Rhizobium/Agrobacterium group</taxon>
        <taxon>Rhizobium</taxon>
    </lineage>
</organism>
<sequence length="301" mass="33033">MNVRTIGQFKTGSDQKRFGPLEFLGGLEFSSVDSRLQSLSSIRFRADGESFVSVTDTGNWLTGRIERDGQGHLSNLADVEIHPILLRGGRPGWKLTSDAEGLALRNGQAVVSFEQQHRVDIYRNPGFETSEPSRGLDFLIPARELRRNAGMETIVASPQSSHLKGSLVIVAERSLDEKGNLLAAILEGPMKGQFTVVRHDPYDATDGAFLPNGDLLLLERRFSFLGGLGMRIRRIKGDSLVPGAMVDGEVLVEADLSYAIDNIEGLDVLAGADGRQRLILISDDNGSLMQRNVMLEFRLND</sequence>